<protein>
    <submittedName>
        <fullName evidence="1">Uncharacterized protein</fullName>
    </submittedName>
</protein>
<reference evidence="1 2" key="1">
    <citation type="submission" date="2021-01" db="EMBL/GenBank/DDBJ databases">
        <title>Whole genome shotgun sequence of Planotetraspora phitsanulokensis NBRC 104273.</title>
        <authorList>
            <person name="Komaki H."/>
            <person name="Tamura T."/>
        </authorList>
    </citation>
    <scope>NUCLEOTIDE SEQUENCE [LARGE SCALE GENOMIC DNA]</scope>
    <source>
        <strain evidence="1 2">NBRC 104273</strain>
    </source>
</reference>
<dbReference type="EMBL" id="BOOP01000003">
    <property type="protein sequence ID" value="GII36060.1"/>
    <property type="molecule type" value="Genomic_DNA"/>
</dbReference>
<name>A0A8J3UBM6_9ACTN</name>
<evidence type="ECO:0000313" key="1">
    <source>
        <dbReference type="EMBL" id="GII36060.1"/>
    </source>
</evidence>
<accession>A0A8J3UBM6</accession>
<sequence length="129" mass="13391">MPSVLTRTLRVPLWTSGLALALGLMIGAATATFGASDRGVPRVVQGTITAVNSDGTAIGFTEDGSDREGEGILVAGDSWTDRKGANFGGTPPTCLAPGSYGQRVELAILDLQGHGNWPDKLVVWVHCLS</sequence>
<gene>
    <name evidence="1" type="ORF">Pph01_10630</name>
</gene>
<keyword evidence="2" id="KW-1185">Reference proteome</keyword>
<organism evidence="1 2">
    <name type="scientific">Planotetraspora phitsanulokensis</name>
    <dbReference type="NCBI Taxonomy" id="575192"/>
    <lineage>
        <taxon>Bacteria</taxon>
        <taxon>Bacillati</taxon>
        <taxon>Actinomycetota</taxon>
        <taxon>Actinomycetes</taxon>
        <taxon>Streptosporangiales</taxon>
        <taxon>Streptosporangiaceae</taxon>
        <taxon>Planotetraspora</taxon>
    </lineage>
</organism>
<proteinExistence type="predicted"/>
<dbReference type="Proteomes" id="UP000622547">
    <property type="component" value="Unassembled WGS sequence"/>
</dbReference>
<evidence type="ECO:0000313" key="2">
    <source>
        <dbReference type="Proteomes" id="UP000622547"/>
    </source>
</evidence>
<dbReference type="AlphaFoldDB" id="A0A8J3UBM6"/>
<comment type="caution">
    <text evidence="1">The sequence shown here is derived from an EMBL/GenBank/DDBJ whole genome shotgun (WGS) entry which is preliminary data.</text>
</comment>